<dbReference type="PROSITE" id="PS50297">
    <property type="entry name" value="ANK_REP_REGION"/>
    <property type="match status" value="1"/>
</dbReference>
<evidence type="ECO:0000313" key="4">
    <source>
        <dbReference type="EMBL" id="CAG9326613.1"/>
    </source>
</evidence>
<evidence type="ECO:0000256" key="2">
    <source>
        <dbReference type="ARBA" id="ARBA00023043"/>
    </source>
</evidence>
<dbReference type="PANTHER" id="PTHR24198:SF165">
    <property type="entry name" value="ANKYRIN REPEAT-CONTAINING PROTEIN-RELATED"/>
    <property type="match status" value="1"/>
</dbReference>
<dbReference type="InterPro" id="IPR002110">
    <property type="entry name" value="Ankyrin_rpt"/>
</dbReference>
<dbReference type="InterPro" id="IPR036770">
    <property type="entry name" value="Ankyrin_rpt-contain_sf"/>
</dbReference>
<dbReference type="SUPFAM" id="SSF48403">
    <property type="entry name" value="Ankyrin repeat"/>
    <property type="match status" value="1"/>
</dbReference>
<keyword evidence="5" id="KW-1185">Reference proteome</keyword>
<dbReference type="AlphaFoldDB" id="A0AAU9JY24"/>
<dbReference type="PROSITE" id="PS50088">
    <property type="entry name" value="ANK_REPEAT"/>
    <property type="match status" value="1"/>
</dbReference>
<protein>
    <recommendedName>
        <fullName evidence="6">Ankyrin repeat protein</fullName>
    </recommendedName>
</protein>
<dbReference type="SMART" id="SM00248">
    <property type="entry name" value="ANK"/>
    <property type="match status" value="5"/>
</dbReference>
<evidence type="ECO:0000256" key="3">
    <source>
        <dbReference type="PROSITE-ProRule" id="PRU00023"/>
    </source>
</evidence>
<keyword evidence="2 3" id="KW-0040">ANK repeat</keyword>
<dbReference type="Gene3D" id="1.25.40.20">
    <property type="entry name" value="Ankyrin repeat-containing domain"/>
    <property type="match status" value="1"/>
</dbReference>
<dbReference type="Proteomes" id="UP001162131">
    <property type="component" value="Unassembled WGS sequence"/>
</dbReference>
<accession>A0AAU9JY24</accession>
<organism evidence="4 5">
    <name type="scientific">Blepharisma stoltei</name>
    <dbReference type="NCBI Taxonomy" id="1481888"/>
    <lineage>
        <taxon>Eukaryota</taxon>
        <taxon>Sar</taxon>
        <taxon>Alveolata</taxon>
        <taxon>Ciliophora</taxon>
        <taxon>Postciliodesmatophora</taxon>
        <taxon>Heterotrichea</taxon>
        <taxon>Heterotrichida</taxon>
        <taxon>Blepharismidae</taxon>
        <taxon>Blepharisma</taxon>
    </lineage>
</organism>
<sequence>MKSPLKLSFQVKKILKKNDLQNFKKIEFKRGGVYGSERKTILHLAAKYCTNHTIPKYLIKKKKVQLDTKTKKSLSTALHYACRSGNWLIAKYLLKCGCDINRLRRGNQSSILLSVRYNWLGITKLLISKKADIKIKDKRNWNLAHWASYNGNLKMLHLLEKSGVSLHDVTDNGETCLHLGVWSGNLECVKYLLTKISIWESAKNGSILEYCRGNWSLLSWLLFNTKWSEVPVLEILLSINCPRDLILKHVFNELNISFIFRYDRDDLLNDIYEKSKVPLEKMLMMNMPEKCKSMAFKLIKWGKVKGLIFIYLISKKNHMIFGKIPKTLIQEMAEYLE</sequence>
<evidence type="ECO:0000313" key="5">
    <source>
        <dbReference type="Proteomes" id="UP001162131"/>
    </source>
</evidence>
<dbReference type="PANTHER" id="PTHR24198">
    <property type="entry name" value="ANKYRIN REPEAT AND PROTEIN KINASE DOMAIN-CONTAINING PROTEIN"/>
    <property type="match status" value="1"/>
</dbReference>
<reference evidence="4" key="1">
    <citation type="submission" date="2021-09" db="EMBL/GenBank/DDBJ databases">
        <authorList>
            <consortium name="AG Swart"/>
            <person name="Singh M."/>
            <person name="Singh A."/>
            <person name="Seah K."/>
            <person name="Emmerich C."/>
        </authorList>
    </citation>
    <scope>NUCLEOTIDE SEQUENCE</scope>
    <source>
        <strain evidence="4">ATCC30299</strain>
    </source>
</reference>
<dbReference type="Pfam" id="PF12796">
    <property type="entry name" value="Ank_2"/>
    <property type="match status" value="2"/>
</dbReference>
<feature type="repeat" description="ANK" evidence="3">
    <location>
        <begin position="73"/>
        <end position="105"/>
    </location>
</feature>
<gene>
    <name evidence="4" type="ORF">BSTOLATCC_MIC41887</name>
</gene>
<proteinExistence type="predicted"/>
<name>A0AAU9JY24_9CILI</name>
<dbReference type="EMBL" id="CAJZBQ010000041">
    <property type="protein sequence ID" value="CAG9326613.1"/>
    <property type="molecule type" value="Genomic_DNA"/>
</dbReference>
<evidence type="ECO:0008006" key="6">
    <source>
        <dbReference type="Google" id="ProtNLM"/>
    </source>
</evidence>
<evidence type="ECO:0000256" key="1">
    <source>
        <dbReference type="ARBA" id="ARBA00022737"/>
    </source>
</evidence>
<keyword evidence="1" id="KW-0677">Repeat</keyword>
<comment type="caution">
    <text evidence="4">The sequence shown here is derived from an EMBL/GenBank/DDBJ whole genome shotgun (WGS) entry which is preliminary data.</text>
</comment>